<keyword evidence="5" id="KW-1185">Reference proteome</keyword>
<organism evidence="4 5">
    <name type="scientific">Eubacterium uniforme</name>
    <dbReference type="NCBI Taxonomy" id="39495"/>
    <lineage>
        <taxon>Bacteria</taxon>
        <taxon>Bacillati</taxon>
        <taxon>Bacillota</taxon>
        <taxon>Clostridia</taxon>
        <taxon>Eubacteriales</taxon>
        <taxon>Eubacteriaceae</taxon>
        <taxon>Eubacterium</taxon>
    </lineage>
</organism>
<proteinExistence type="inferred from homology"/>
<dbReference type="EMBL" id="FUXZ01000004">
    <property type="protein sequence ID" value="SKA63267.1"/>
    <property type="molecule type" value="Genomic_DNA"/>
</dbReference>
<keyword evidence="2" id="KW-0812">Transmembrane</keyword>
<gene>
    <name evidence="4" type="ORF">SAMN02745111_00793</name>
</gene>
<dbReference type="PANTHER" id="PTHR33393">
    <property type="entry name" value="POLYGLUTAMINE SYNTHESIS ACCESSORY PROTEIN RV0574C-RELATED"/>
    <property type="match status" value="1"/>
</dbReference>
<dbReference type="InterPro" id="IPR029052">
    <property type="entry name" value="Metallo-depent_PP-like"/>
</dbReference>
<feature type="domain" description="Capsule synthesis protein CapA" evidence="3">
    <location>
        <begin position="66"/>
        <end position="313"/>
    </location>
</feature>
<feature type="transmembrane region" description="Helical" evidence="2">
    <location>
        <begin position="6"/>
        <end position="26"/>
    </location>
</feature>
<dbReference type="OrthoDB" id="9810906at2"/>
<dbReference type="STRING" id="39495.SAMN02745111_00793"/>
<evidence type="ECO:0000259" key="3">
    <source>
        <dbReference type="SMART" id="SM00854"/>
    </source>
</evidence>
<name>A0A1T4VEA3_9FIRM</name>
<accession>A0A1T4VEA3</accession>
<dbReference type="InterPro" id="IPR052169">
    <property type="entry name" value="CW_Biosynth-Accessory"/>
</dbReference>
<dbReference type="Gene3D" id="3.60.21.10">
    <property type="match status" value="1"/>
</dbReference>
<dbReference type="Proteomes" id="UP000190814">
    <property type="component" value="Unassembled WGS sequence"/>
</dbReference>
<evidence type="ECO:0000256" key="2">
    <source>
        <dbReference type="SAM" id="Phobius"/>
    </source>
</evidence>
<sequence>MSKNGLKTIFGTLLVFVLVVVIGLTVKEFKKKPSKEKKTDYSKEIAINHKMQDVIEPKKLPERRMSIIMAGDTVIHNGVFMDASKNKTYKSTDEYDFAKMFTRFKPILKKYDLRYYNQESIIGGGEPSNFPLFCSPDEIGSDLVKTGFNLVSLANNHSFDCREEGLRYSIKFWKTLSKKAHTAGSYDSFEERDDIPVYEKNDIKYAFLAYTIPTNGFHAPEGKEYLVNEYSRELVKKDVETARSKGAEVIMVAMHWGVEYTHEPTSEQREEAKYLSKIGVNLIIGSHPHVIQPIEYVGDTLCIYSLGNLISAQHELGMAKIIGLLAATDIVVNDGKVSFENTKFDLTYTYNINLARGYDIIPFAEITEKHLKGYKEIEKQYRKIVDPKGKFKGKL</sequence>
<dbReference type="SMART" id="SM00854">
    <property type="entry name" value="PGA_cap"/>
    <property type="match status" value="1"/>
</dbReference>
<dbReference type="RefSeq" id="WP_078765674.1">
    <property type="nucleotide sequence ID" value="NZ_FUXZ01000004.1"/>
</dbReference>
<evidence type="ECO:0000256" key="1">
    <source>
        <dbReference type="ARBA" id="ARBA00005662"/>
    </source>
</evidence>
<dbReference type="CDD" id="cd07381">
    <property type="entry name" value="MPP_CapA"/>
    <property type="match status" value="1"/>
</dbReference>
<evidence type="ECO:0000313" key="5">
    <source>
        <dbReference type="Proteomes" id="UP000190814"/>
    </source>
</evidence>
<dbReference type="SUPFAM" id="SSF56300">
    <property type="entry name" value="Metallo-dependent phosphatases"/>
    <property type="match status" value="1"/>
</dbReference>
<dbReference type="InterPro" id="IPR019079">
    <property type="entry name" value="Capsule_synth_CapA"/>
</dbReference>
<dbReference type="Pfam" id="PF09587">
    <property type="entry name" value="PGA_cap"/>
    <property type="match status" value="1"/>
</dbReference>
<comment type="similarity">
    <text evidence="1">Belongs to the CapA family.</text>
</comment>
<keyword evidence="2" id="KW-0472">Membrane</keyword>
<protein>
    <submittedName>
        <fullName evidence="4">Poly-gamma-glutamate synthesis protein (Capsule biosynthesis protein)</fullName>
    </submittedName>
</protein>
<evidence type="ECO:0000313" key="4">
    <source>
        <dbReference type="EMBL" id="SKA63267.1"/>
    </source>
</evidence>
<dbReference type="PANTHER" id="PTHR33393:SF12">
    <property type="entry name" value="CAPSULE BIOSYNTHESIS PROTEIN CAPA"/>
    <property type="match status" value="1"/>
</dbReference>
<dbReference type="AlphaFoldDB" id="A0A1T4VEA3"/>
<keyword evidence="2" id="KW-1133">Transmembrane helix</keyword>
<reference evidence="4 5" key="1">
    <citation type="submission" date="2017-02" db="EMBL/GenBank/DDBJ databases">
        <authorList>
            <person name="Peterson S.W."/>
        </authorList>
    </citation>
    <scope>NUCLEOTIDE SEQUENCE [LARGE SCALE GENOMIC DNA]</scope>
    <source>
        <strain evidence="4 5">ATCC 35992</strain>
    </source>
</reference>